<proteinExistence type="predicted"/>
<evidence type="ECO:0000259" key="2">
    <source>
        <dbReference type="Pfam" id="PF07238"/>
    </source>
</evidence>
<protein>
    <recommendedName>
        <fullName evidence="2">PilZ domain-containing protein</fullName>
    </recommendedName>
</protein>
<keyword evidence="4" id="KW-1185">Reference proteome</keyword>
<dbReference type="Proteomes" id="UP001500518">
    <property type="component" value="Unassembled WGS sequence"/>
</dbReference>
<dbReference type="Pfam" id="PF07238">
    <property type="entry name" value="PilZ"/>
    <property type="match status" value="1"/>
</dbReference>
<feature type="region of interest" description="Disordered" evidence="1">
    <location>
        <begin position="93"/>
        <end position="119"/>
    </location>
</feature>
<dbReference type="InterPro" id="IPR009875">
    <property type="entry name" value="PilZ_domain"/>
</dbReference>
<organism evidence="3 4">
    <name type="scientific">Erythrobacter westpacificensis</name>
    <dbReference type="NCBI Taxonomy" id="1055231"/>
    <lineage>
        <taxon>Bacteria</taxon>
        <taxon>Pseudomonadati</taxon>
        <taxon>Pseudomonadota</taxon>
        <taxon>Alphaproteobacteria</taxon>
        <taxon>Sphingomonadales</taxon>
        <taxon>Erythrobacteraceae</taxon>
        <taxon>Erythrobacter/Porphyrobacter group</taxon>
        <taxon>Erythrobacter</taxon>
    </lineage>
</organism>
<evidence type="ECO:0000256" key="1">
    <source>
        <dbReference type="SAM" id="MobiDB-lite"/>
    </source>
</evidence>
<comment type="caution">
    <text evidence="3">The sequence shown here is derived from an EMBL/GenBank/DDBJ whole genome shotgun (WGS) entry which is preliminary data.</text>
</comment>
<dbReference type="EMBL" id="BAABHV010000001">
    <property type="protein sequence ID" value="GAA5046864.1"/>
    <property type="molecule type" value="Genomic_DNA"/>
</dbReference>
<evidence type="ECO:0000313" key="4">
    <source>
        <dbReference type="Proteomes" id="UP001500518"/>
    </source>
</evidence>
<dbReference type="RefSeq" id="WP_346031335.1">
    <property type="nucleotide sequence ID" value="NZ_BAABHV010000001.1"/>
</dbReference>
<sequence>MSNIDTRQVDRDSLFLLAQLRVDGRDEMYRVKVRNLSAGGMMAEGDVKVMRGALVEVELRNIGWVDGTVAWKQDNRFGIAFVDEIDPRRARASVSGSTVNHGAGPKQVFGTDGKRVLKL</sequence>
<reference evidence="4" key="1">
    <citation type="journal article" date="2019" name="Int. J. Syst. Evol. Microbiol.">
        <title>The Global Catalogue of Microorganisms (GCM) 10K type strain sequencing project: providing services to taxonomists for standard genome sequencing and annotation.</title>
        <authorList>
            <consortium name="The Broad Institute Genomics Platform"/>
            <consortium name="The Broad Institute Genome Sequencing Center for Infectious Disease"/>
            <person name="Wu L."/>
            <person name="Ma J."/>
        </authorList>
    </citation>
    <scope>NUCLEOTIDE SEQUENCE [LARGE SCALE GENOMIC DNA]</scope>
    <source>
        <strain evidence="4">JCM 18014</strain>
    </source>
</reference>
<gene>
    <name evidence="3" type="ORF">GCM10023208_02660</name>
</gene>
<accession>A0ABP9K0B3</accession>
<name>A0ABP9K0B3_9SPHN</name>
<feature type="domain" description="PilZ" evidence="2">
    <location>
        <begin position="10"/>
        <end position="89"/>
    </location>
</feature>
<evidence type="ECO:0000313" key="3">
    <source>
        <dbReference type="EMBL" id="GAA5046864.1"/>
    </source>
</evidence>
<dbReference type="SUPFAM" id="SSF141371">
    <property type="entry name" value="PilZ domain-like"/>
    <property type="match status" value="1"/>
</dbReference>